<sequence>MKKLIAILFILFGAMNMGLSQDFVYKPINPAFGGDTFNYQWLLSSASEQNDFKEESDIPSFQQDPLSDFENSINRQILSQLSRELVSNLFGEEGIQDGTFEIGSFQIEILSSIEGINITIFDTTDGAETQIIVPYY</sequence>
<evidence type="ECO:0000256" key="2">
    <source>
        <dbReference type="ARBA" id="ARBA00014031"/>
    </source>
</evidence>
<dbReference type="InterPro" id="IPR018893">
    <property type="entry name" value="T8SS_CsgF"/>
</dbReference>
<evidence type="ECO:0000313" key="5">
    <source>
        <dbReference type="EMBL" id="WKK84399.1"/>
    </source>
</evidence>
<dbReference type="Proteomes" id="UP001244443">
    <property type="component" value="Chromosome"/>
</dbReference>
<keyword evidence="6" id="KW-1185">Reference proteome</keyword>
<keyword evidence="3" id="KW-0732">Signal</keyword>
<dbReference type="Proteomes" id="UP001232019">
    <property type="component" value="Chromosome"/>
</dbReference>
<comment type="function">
    <text evidence="1">May be involved in the biogenesis of curli organelles.</text>
</comment>
<proteinExistence type="predicted"/>
<dbReference type="KEGG" id="marp:QYS47_26525"/>
<protein>
    <recommendedName>
        <fullName evidence="2">Curli production assembly/transport component CsgF</fullName>
    </recommendedName>
</protein>
<accession>A0AA49GEJ7</accession>
<dbReference type="Pfam" id="PF10614">
    <property type="entry name" value="CsgF"/>
    <property type="match status" value="1"/>
</dbReference>
<gene>
    <name evidence="4" type="ORF">QYS47_26525</name>
    <name evidence="5" type="ORF">QYS48_19780</name>
</gene>
<dbReference type="RefSeq" id="WP_302100742.1">
    <property type="nucleotide sequence ID" value="NZ_CP129968.2"/>
</dbReference>
<name>A0AA49GEJ7_9BACT</name>
<reference evidence="5 6" key="1">
    <citation type="submission" date="2023-08" db="EMBL/GenBank/DDBJ databases">
        <title>Comparative genomics and taxonomic characterization of three novel marine species of genus Marivirga.</title>
        <authorList>
            <person name="Muhammad N."/>
            <person name="Kim S.-G."/>
        </authorList>
    </citation>
    <scope>NUCLEOTIDE SEQUENCE [LARGE SCALE GENOMIC DNA]</scope>
    <source>
        <strain evidence="5 6">ABR2-2</strain>
        <strain evidence="4">BKB1-2</strain>
    </source>
</reference>
<evidence type="ECO:0000313" key="6">
    <source>
        <dbReference type="Proteomes" id="UP001244443"/>
    </source>
</evidence>
<organism evidence="5 6">
    <name type="scientific">Marivirga arenosa</name>
    <dbReference type="NCBI Taxonomy" id="3059076"/>
    <lineage>
        <taxon>Bacteria</taxon>
        <taxon>Pseudomonadati</taxon>
        <taxon>Bacteroidota</taxon>
        <taxon>Cytophagia</taxon>
        <taxon>Cytophagales</taxon>
        <taxon>Marivirgaceae</taxon>
        <taxon>Marivirga</taxon>
    </lineage>
</organism>
<dbReference type="AlphaFoldDB" id="A0AA49GEJ7"/>
<evidence type="ECO:0000256" key="1">
    <source>
        <dbReference type="ARBA" id="ARBA00003989"/>
    </source>
</evidence>
<evidence type="ECO:0000313" key="4">
    <source>
        <dbReference type="EMBL" id="WKK80621.2"/>
    </source>
</evidence>
<dbReference type="EMBL" id="CP129970">
    <property type="protein sequence ID" value="WKK84399.1"/>
    <property type="molecule type" value="Genomic_DNA"/>
</dbReference>
<dbReference type="EMBL" id="CP129968">
    <property type="protein sequence ID" value="WKK80621.2"/>
    <property type="molecule type" value="Genomic_DNA"/>
</dbReference>
<accession>A0AA49GC96</accession>
<evidence type="ECO:0000256" key="3">
    <source>
        <dbReference type="ARBA" id="ARBA00022729"/>
    </source>
</evidence>